<accession>A0A0F9RCP7</accession>
<proteinExistence type="predicted"/>
<evidence type="ECO:0000313" key="1">
    <source>
        <dbReference type="EMBL" id="KKN52699.1"/>
    </source>
</evidence>
<sequence>MSDDQDTTPKPVVDREEVDRVLLKKRESTRQRRLEKNPNVFVLELGGGQFEYQPMGAMDNAFRINVQGRCWEHVGEDALSRWVYRAVS</sequence>
<reference evidence="1" key="1">
    <citation type="journal article" date="2015" name="Nature">
        <title>Complex archaea that bridge the gap between prokaryotes and eukaryotes.</title>
        <authorList>
            <person name="Spang A."/>
            <person name="Saw J.H."/>
            <person name="Jorgensen S.L."/>
            <person name="Zaremba-Niedzwiedzka K."/>
            <person name="Martijn J."/>
            <person name="Lind A.E."/>
            <person name="van Eijk R."/>
            <person name="Schleper C."/>
            <person name="Guy L."/>
            <person name="Ettema T.J."/>
        </authorList>
    </citation>
    <scope>NUCLEOTIDE SEQUENCE</scope>
</reference>
<dbReference type="EMBL" id="LAZR01001008">
    <property type="protein sequence ID" value="KKN52699.1"/>
    <property type="molecule type" value="Genomic_DNA"/>
</dbReference>
<organism evidence="1">
    <name type="scientific">marine sediment metagenome</name>
    <dbReference type="NCBI Taxonomy" id="412755"/>
    <lineage>
        <taxon>unclassified sequences</taxon>
        <taxon>metagenomes</taxon>
        <taxon>ecological metagenomes</taxon>
    </lineage>
</organism>
<comment type="caution">
    <text evidence="1">The sequence shown here is derived from an EMBL/GenBank/DDBJ whole genome shotgun (WGS) entry which is preliminary data.</text>
</comment>
<dbReference type="AlphaFoldDB" id="A0A0F9RCP7"/>
<gene>
    <name evidence="1" type="ORF">LCGC14_0609800</name>
</gene>
<name>A0A0F9RCP7_9ZZZZ</name>
<protein>
    <submittedName>
        <fullName evidence="1">Uncharacterized protein</fullName>
    </submittedName>
</protein>